<sequence>MDDQLHLLTGAYALNALDEDERRDFETSLTPGHPVTEEARELSQVAALLAAGTTPVAPPADLKARLMAQIAVTPQIEAVSAPEAQRSSAPEAQQASVPTTSDAEAGAQADVPVKDVPAKTAEAEPAGADVVPLPVRRAPSSTRWLAAVATVLAVAAAGTAGWAFQAQSQRDEAQRRLAAAQDSPAEAMNRIIAAPDAKLKQFSVPGGATMLVMHSEKEGRGGVMTLGMGAPPQGKSYELWLIDQAGAAKPAGLLESGGGASTWNELPGGIGSASFLGVTIEPEGGSAQPTTKPILVESIT</sequence>
<evidence type="ECO:0000256" key="1">
    <source>
        <dbReference type="ARBA" id="ARBA00004167"/>
    </source>
</evidence>
<dbReference type="GO" id="GO:0016989">
    <property type="term" value="F:sigma factor antagonist activity"/>
    <property type="evidence" value="ECO:0007669"/>
    <property type="project" value="TreeGrafter"/>
</dbReference>
<evidence type="ECO:0000256" key="2">
    <source>
        <dbReference type="ARBA" id="ARBA00004236"/>
    </source>
</evidence>
<dbReference type="GO" id="GO:0006417">
    <property type="term" value="P:regulation of translation"/>
    <property type="evidence" value="ECO:0007669"/>
    <property type="project" value="TreeGrafter"/>
</dbReference>
<dbReference type="STRING" id="156980.SAMN04489745_3358"/>
<dbReference type="InterPro" id="IPR018764">
    <property type="entry name" value="RskA_C"/>
</dbReference>
<reference evidence="14 15" key="1">
    <citation type="submission" date="2016-10" db="EMBL/GenBank/DDBJ databases">
        <authorList>
            <person name="de Groot N.N."/>
        </authorList>
    </citation>
    <scope>NUCLEOTIDE SEQUENCE [LARGE SCALE GENOMIC DNA]</scope>
    <source>
        <strain evidence="14 15">DSM 10495</strain>
    </source>
</reference>
<keyword evidence="3" id="KW-1003">Cell membrane</keyword>
<organism evidence="14 15">
    <name type="scientific">Arthrobacter woluwensis</name>
    <dbReference type="NCBI Taxonomy" id="156980"/>
    <lineage>
        <taxon>Bacteria</taxon>
        <taxon>Bacillati</taxon>
        <taxon>Actinomycetota</taxon>
        <taxon>Actinomycetes</taxon>
        <taxon>Micrococcales</taxon>
        <taxon>Micrococcaceae</taxon>
        <taxon>Arthrobacter</taxon>
    </lineage>
</organism>
<dbReference type="Pfam" id="PF10099">
    <property type="entry name" value="RskA_C"/>
    <property type="match status" value="1"/>
</dbReference>
<evidence type="ECO:0000256" key="3">
    <source>
        <dbReference type="ARBA" id="ARBA00022475"/>
    </source>
</evidence>
<gene>
    <name evidence="14" type="ORF">SAMN04489745_3358</name>
</gene>
<keyword evidence="4 12" id="KW-0812">Transmembrane</keyword>
<evidence type="ECO:0000256" key="6">
    <source>
        <dbReference type="ARBA" id="ARBA00023015"/>
    </source>
</evidence>
<dbReference type="PANTHER" id="PTHR37461:SF1">
    <property type="entry name" value="ANTI-SIGMA-K FACTOR RSKA"/>
    <property type="match status" value="1"/>
</dbReference>
<evidence type="ECO:0000313" key="14">
    <source>
        <dbReference type="EMBL" id="SEC86108.1"/>
    </source>
</evidence>
<feature type="domain" description="Anti-sigma K factor RskA C-terminal" evidence="13">
    <location>
        <begin position="145"/>
        <end position="294"/>
    </location>
</feature>
<proteinExistence type="predicted"/>
<evidence type="ECO:0000256" key="4">
    <source>
        <dbReference type="ARBA" id="ARBA00022692"/>
    </source>
</evidence>
<evidence type="ECO:0000256" key="11">
    <source>
        <dbReference type="SAM" id="MobiDB-lite"/>
    </source>
</evidence>
<keyword evidence="7 12" id="KW-0472">Membrane</keyword>
<dbReference type="Proteomes" id="UP000182652">
    <property type="component" value="Unassembled WGS sequence"/>
</dbReference>
<evidence type="ECO:0000256" key="8">
    <source>
        <dbReference type="ARBA" id="ARBA00023163"/>
    </source>
</evidence>
<feature type="transmembrane region" description="Helical" evidence="12">
    <location>
        <begin position="144"/>
        <end position="164"/>
    </location>
</feature>
<dbReference type="GO" id="GO:0005886">
    <property type="term" value="C:plasma membrane"/>
    <property type="evidence" value="ECO:0007669"/>
    <property type="project" value="UniProtKB-SubCell"/>
</dbReference>
<evidence type="ECO:0000256" key="12">
    <source>
        <dbReference type="SAM" id="Phobius"/>
    </source>
</evidence>
<accession>A0A1H4W091</accession>
<keyword evidence="5 12" id="KW-1133">Transmembrane helix</keyword>
<dbReference type="EMBL" id="FNSN01000004">
    <property type="protein sequence ID" value="SEC86108.1"/>
    <property type="molecule type" value="Genomic_DNA"/>
</dbReference>
<protein>
    <recommendedName>
        <fullName evidence="10">Regulator of SigK</fullName>
    </recommendedName>
    <alternativeName>
        <fullName evidence="9">Sigma-K anti-sigma factor RskA</fullName>
    </alternativeName>
</protein>
<evidence type="ECO:0000256" key="10">
    <source>
        <dbReference type="ARBA" id="ARBA00030803"/>
    </source>
</evidence>
<evidence type="ECO:0000256" key="9">
    <source>
        <dbReference type="ARBA" id="ARBA00029829"/>
    </source>
</evidence>
<feature type="compositionally biased region" description="Polar residues" evidence="11">
    <location>
        <begin position="85"/>
        <end position="102"/>
    </location>
</feature>
<keyword evidence="8" id="KW-0804">Transcription</keyword>
<feature type="region of interest" description="Disordered" evidence="11">
    <location>
        <begin position="81"/>
        <end position="110"/>
    </location>
</feature>
<dbReference type="RefSeq" id="WP_066214756.1">
    <property type="nucleotide sequence ID" value="NZ_FNSN01000004.1"/>
</dbReference>
<evidence type="ECO:0000256" key="7">
    <source>
        <dbReference type="ARBA" id="ARBA00023136"/>
    </source>
</evidence>
<evidence type="ECO:0000259" key="13">
    <source>
        <dbReference type="Pfam" id="PF10099"/>
    </source>
</evidence>
<keyword evidence="6" id="KW-0805">Transcription regulation</keyword>
<dbReference type="PANTHER" id="PTHR37461">
    <property type="entry name" value="ANTI-SIGMA-K FACTOR RSKA"/>
    <property type="match status" value="1"/>
</dbReference>
<name>A0A1H4W091_9MICC</name>
<dbReference type="AlphaFoldDB" id="A0A1H4W091"/>
<keyword evidence="15" id="KW-1185">Reference proteome</keyword>
<comment type="subcellular location">
    <subcellularLocation>
        <location evidence="2">Cell membrane</location>
    </subcellularLocation>
    <subcellularLocation>
        <location evidence="1">Membrane</location>
        <topology evidence="1">Single-pass membrane protein</topology>
    </subcellularLocation>
</comment>
<dbReference type="InterPro" id="IPR051474">
    <property type="entry name" value="Anti-sigma-K/W_factor"/>
</dbReference>
<evidence type="ECO:0000313" key="15">
    <source>
        <dbReference type="Proteomes" id="UP000182652"/>
    </source>
</evidence>
<dbReference type="Gene3D" id="1.10.10.1320">
    <property type="entry name" value="Anti-sigma factor, zinc-finger domain"/>
    <property type="match status" value="1"/>
</dbReference>
<dbReference type="InterPro" id="IPR041916">
    <property type="entry name" value="Anti_sigma_zinc_sf"/>
</dbReference>
<evidence type="ECO:0000256" key="5">
    <source>
        <dbReference type="ARBA" id="ARBA00022989"/>
    </source>
</evidence>